<dbReference type="GO" id="GO:0008234">
    <property type="term" value="F:cysteine-type peptidase activity"/>
    <property type="evidence" value="ECO:0007669"/>
    <property type="project" value="InterPro"/>
</dbReference>
<dbReference type="Gene3D" id="2.60.40.4070">
    <property type="match status" value="1"/>
</dbReference>
<evidence type="ECO:0000259" key="2">
    <source>
        <dbReference type="Pfam" id="PF01364"/>
    </source>
</evidence>
<dbReference type="InterPro" id="IPR025965">
    <property type="entry name" value="FlgD/Vpr_Ig-like"/>
</dbReference>
<dbReference type="Gene3D" id="3.40.50.10390">
    <property type="entry name" value="Gingipain r, domain 1"/>
    <property type="match status" value="1"/>
</dbReference>
<accession>A0A075I4H8</accession>
<feature type="domain" description="Gingipain" evidence="2">
    <location>
        <begin position="551"/>
        <end position="905"/>
    </location>
</feature>
<protein>
    <recommendedName>
        <fullName evidence="5">Gingipain domain-containing protein</fullName>
    </recommendedName>
</protein>
<dbReference type="GO" id="GO:0006508">
    <property type="term" value="P:proteolysis"/>
    <property type="evidence" value="ECO:0007669"/>
    <property type="project" value="InterPro"/>
</dbReference>
<feature type="domain" description="FlgD/Vpr Ig-like" evidence="3">
    <location>
        <begin position="1171"/>
        <end position="1237"/>
    </location>
</feature>
<dbReference type="InterPro" id="IPR026444">
    <property type="entry name" value="Secre_tail"/>
</dbReference>
<dbReference type="AlphaFoldDB" id="A0A075I4H8"/>
<name>A0A075I4H8_9EURY</name>
<dbReference type="EMBL" id="KF901176">
    <property type="protein sequence ID" value="AIF20818.1"/>
    <property type="molecule type" value="Genomic_DNA"/>
</dbReference>
<sequence>MKTGRRFILYFLCTSFLSAGINWRTLHSSKDKLSIEVNFEFAKGEKLEPLTLLFGIPTHELPKLNVRSFNKRKIGFIDDSDNGGVKWINQQKVRQLETASLEIHPQADVNYYYQNFVIDVTFRTEPSKTIKVQKIQRSFLQQRIVNWDVAQNWFQPRKRMQRKSSELPEGTWIKLKTADDQMIAISGADLLSLSSALQQSDPRSFMLFTGSSLGRDRSKTVINTITYSENPENLVETAFVFSGENNGTLDTGDKILFYGRGASGFDLDIDDVKHHQNIYFTENIYWLLIPDDSSLRGKRVTAADIPSSTSLTLDYATSFVHIENDITNPFGSGLAWTGTSFGRGASFTVIPELHNIKTTVDAYFEIAVRGSTTDFEYVPNPRHIIDMYLNSRDELRENYNFSGLSKQTKSFTASGADLTEGVNLVYMDNNSTSSYSLPHFDHATVSYGRTLNVENSPFEFFAPIHSNSVSFTLTGTSTPTVWDISNIIQPQSITVESTGNDYAIAVDLPTDTSARFIAFIDDDVQTLSELTLMSNHSFTALRNQNPGVDHLVIGPEEFRSAAQPLIDHRGSSRFIALAEIYNEFSGGNADPTAIRRFLQWTQEEWSDPKPYFVLLLGDTDYDYRNITGESLSKVPTIITGAFNNRAIDDRLAAINGRIPDLAIGRFPSKTVNEVDDFVEKIIEYETNPILGLWRQRVTLVADDAARPEPDHGGGIEDAKNHTTASNEIADQITLRVEINKLYMVEYPEVSDASSYGVIKPDATAALMETLSEGTAIINYIGHGSAHQWAQEKLLVQDRGDINQMNTEMKLPIWVAGTCSWGHFDFLDVESFAEELIRQPMEGAAAIITTSRAIGIGSNEFYIKEIFRAFFPSQDITTEPIGVVLQSVKDGGTGGELFHLFGDPAMHHPIPTATVELTSVNPDTLIALDTARVYGQQTIAVASISGIIHLNDSERDVTRQYVIASQTEEISYTLPGPTLFKGKFTAAQQQFSARMRIPLDISYSITPAFCNVYVQLETDPPVEALGILENIYLQGGDPVQDSQGPIISFETEAGRLLRNNDHLQSDEKVFLRLSDPLGINVTGEVGHEIMITDLSDDSKNDLSSRFTYDENSITTGILSIPYNNDNESLDLAVKAWDNANNPAEKNITLHILSKQKLQVMNIMNFPNPYATTTQFAFELTSSATISIDVYTLGGRRVVSIQEESFSSGYNYINWDGRDAYGERLANGVYLYRLTVDSGDERITVIRKLAKFQ</sequence>
<reference evidence="4" key="1">
    <citation type="journal article" date="2014" name="Genome Biol. Evol.">
        <title>Pangenome evidence for extensive interdomain horizontal transfer affecting lineage core and shell genes in uncultured planktonic thaumarchaeota and euryarchaeota.</title>
        <authorList>
            <person name="Deschamps P."/>
            <person name="Zivanovic Y."/>
            <person name="Moreira D."/>
            <person name="Rodriguez-Valera F."/>
            <person name="Lopez-Garcia P."/>
        </authorList>
    </citation>
    <scope>NUCLEOTIDE SEQUENCE</scope>
</reference>
<organism evidence="4">
    <name type="scientific">uncultured marine group II/III euryarchaeote KM3_94_C01</name>
    <dbReference type="NCBI Taxonomy" id="1456545"/>
    <lineage>
        <taxon>Archaea</taxon>
        <taxon>Methanobacteriati</taxon>
        <taxon>Methanobacteriota</taxon>
        <taxon>environmental samples</taxon>
    </lineage>
</organism>
<dbReference type="InterPro" id="IPR001769">
    <property type="entry name" value="Gingipain"/>
</dbReference>
<dbReference type="InterPro" id="IPR029031">
    <property type="entry name" value="Gingipain_N_sf"/>
</dbReference>
<dbReference type="Pfam" id="PF13860">
    <property type="entry name" value="FlgD_ig"/>
    <property type="match status" value="1"/>
</dbReference>
<evidence type="ECO:0000313" key="4">
    <source>
        <dbReference type="EMBL" id="AIF20818.1"/>
    </source>
</evidence>
<proteinExistence type="predicted"/>
<evidence type="ECO:0000259" key="3">
    <source>
        <dbReference type="Pfam" id="PF13860"/>
    </source>
</evidence>
<evidence type="ECO:0008006" key="5">
    <source>
        <dbReference type="Google" id="ProtNLM"/>
    </source>
</evidence>
<dbReference type="Pfam" id="PF01364">
    <property type="entry name" value="Peptidase_C25"/>
    <property type="match status" value="1"/>
</dbReference>
<dbReference type="InterPro" id="IPR029030">
    <property type="entry name" value="Caspase-like_dom_sf"/>
</dbReference>
<dbReference type="CDD" id="cd02258">
    <property type="entry name" value="Peptidase_C25_N"/>
    <property type="match status" value="1"/>
</dbReference>
<dbReference type="NCBIfam" id="TIGR04183">
    <property type="entry name" value="Por_Secre_tail"/>
    <property type="match status" value="1"/>
</dbReference>
<keyword evidence="1" id="KW-0732">Signal</keyword>
<dbReference type="Gene3D" id="3.40.50.1460">
    <property type="match status" value="1"/>
</dbReference>
<evidence type="ECO:0000256" key="1">
    <source>
        <dbReference type="ARBA" id="ARBA00022729"/>
    </source>
</evidence>
<dbReference type="SUPFAM" id="SSF52129">
    <property type="entry name" value="Caspase-like"/>
    <property type="match status" value="1"/>
</dbReference>
<dbReference type="NCBIfam" id="NF033707">
    <property type="entry name" value="T9SS_sortase"/>
    <property type="match status" value="1"/>
</dbReference>